<organism evidence="1 2">
    <name type="scientific">Rhizobium tropici</name>
    <dbReference type="NCBI Taxonomy" id="398"/>
    <lineage>
        <taxon>Bacteria</taxon>
        <taxon>Pseudomonadati</taxon>
        <taxon>Pseudomonadota</taxon>
        <taxon>Alphaproteobacteria</taxon>
        <taxon>Hyphomicrobiales</taxon>
        <taxon>Rhizobiaceae</taxon>
        <taxon>Rhizobium/Agrobacterium group</taxon>
        <taxon>Rhizobium</taxon>
    </lineage>
</organism>
<protein>
    <submittedName>
        <fullName evidence="1">Uncharacterized protein</fullName>
    </submittedName>
</protein>
<keyword evidence="2" id="KW-1185">Reference proteome</keyword>
<accession>A0ABR6R9V8</accession>
<evidence type="ECO:0000313" key="1">
    <source>
        <dbReference type="EMBL" id="MBB6495967.1"/>
    </source>
</evidence>
<reference evidence="1 2" key="1">
    <citation type="submission" date="2020-08" db="EMBL/GenBank/DDBJ databases">
        <title>Genomic Encyclopedia of Type Strains, Phase IV (KMG-V): Genome sequencing to study the core and pangenomes of soil and plant-associated prokaryotes.</title>
        <authorList>
            <person name="Whitman W."/>
        </authorList>
    </citation>
    <scope>NUCLEOTIDE SEQUENCE [LARGE SCALE GENOMIC DNA]</scope>
    <source>
        <strain evidence="1 2">SEMIA 4059</strain>
    </source>
</reference>
<dbReference type="EMBL" id="JACHBF010000076">
    <property type="protein sequence ID" value="MBB6495967.1"/>
    <property type="molecule type" value="Genomic_DNA"/>
</dbReference>
<sequence length="69" mass="7918">MIDRLPEGADRSRDPTIAIAPLMGFEDRFDPGLQRYMPIGRGRDLLLIIERAAGQARKLQQTVEWIERP</sequence>
<name>A0ABR6R9V8_RHITR</name>
<proteinExistence type="predicted"/>
<evidence type="ECO:0000313" key="2">
    <source>
        <dbReference type="Proteomes" id="UP000526625"/>
    </source>
</evidence>
<comment type="caution">
    <text evidence="1">The sequence shown here is derived from an EMBL/GenBank/DDBJ whole genome shotgun (WGS) entry which is preliminary data.</text>
</comment>
<gene>
    <name evidence="1" type="ORF">GGD45_006444</name>
</gene>
<dbReference type="Proteomes" id="UP000526625">
    <property type="component" value="Unassembled WGS sequence"/>
</dbReference>